<sequence>MTKVHKITATLATAALLTSTVAPYASAATYEMREVYAQIDGVTYTFPSADLGNLLAAGKDVTHIKTNTNHVVTMKDYGYELAKHGKWSVDRILGKLIKNDKYLSNDEINRLQVRYGAKVNVNKVDGSIHVTVPTTPTPSQPTIYLTNITALQDVNNAVSVRITANDMNVASRIDGKWIELRNGNERVRLMYSGGGIYQDEAIFRTIDGKPLKNNTTYSVHVIDHWAQSWVSSLTVQNESPYFAKMATDDTAIQPTADNETEKLLTYYGVDQYNNRIDLLPSTKVESVMINGKTTTNFAYSNGQLTLHDKVVPKDKIEVTFTYKVKNKTERQTFVTDVEEFAPAKATQLSLTIAQQQAYRENDEVEMNVAVLDQYGKPMTGQIVEWQVGSQLKTGTQQETFVLKDNGKVTITVKVGDLTITETIDVLAAPVVDQVMIEYDDKIKYFNGDPIALTAKVLDQHGIEMKGLTVDWQVGSLERKGATQKETFTLADEGKVAITITINGKTATKELQVEPTPSLSKVQTSLVTFAEGDVGYHYEPIEFRNTKDVILKPKEIDRTKLKATAPTTPASTADVCIVYVKKSGTSYEEVSQNEATHIALRFDQTKYQQGEHIGGEIIAAPGTSDNKAEVKGTYKLQVSEPRRLATMTIEPQSGVIGINDTMTLKVNTLDQYGRPFEAALSAKAIPTSVLEIVSKDGKVVTPIYKNNKISHYEVIATGLKKGKGRVEVSSGDISAVANLEVALAEITEVKPTSAHTLDVVFNRTVSKLTPEMVQVEGAKATLQVKRVELAADGRSAKITLRDRMEPSERYQLGITLGEDTINKDFTYKVGNVKAIDIKNQTVIQGRKLDYRVLDEAGVDITEDVELSVSSEYADAFVTGKGFIRLAATATGKMPITLTAGNGVKKTVTITAESSIAAPRKLGEYWTVSTTEGILTKNEYESPTFAQDELITEKELDKYLNLSVRDQFEQDVDMTDLKVVYESNAPSVLLVDQITGKLTPKATGTATITAKLVDQNDNPVLNHEGREITERIRLRVQSEAVLNEIVLSMEQMALVQGVEGFDKDKVTVLGKNQFGEPFALDNSKIKVKVDDDNIATATVQNSEVNITAVSEGETTVTVEYEGHQQTVKVGVKKPQADAAHYAFFNVKDLYYVEEEGKPTSFTPVIYGVDKNGLPTKKATAPIQLNGKPFTGEVKSEDLRKLDETHFTLSATVDGEVVTAEFDIMDNRKKPSVTIIDNQLLAKPGDALDQVLLRQLMLVDGHSKPITAIEQVKFDSTNSGVIASNSNQAIKGKHGDYATLYIASFVVKDSKGETFEIDMDDEPFVVKVDTKAPEITDVTSVVQATEQAAFHYNANGLTFEAVAKGVEGNGKEVELRYADKGQDYVPTKVEVKGQRVVVTVGYSTVNQDIVYATEREVGIAVNTDEEASKIIRASSSTPETPVNLNGVSGHRTLAGGKSEVQQLTITYSKALDMVGLGDFSIDGTKATKVTPAGDNNIIILTFEPSKEVGMTATLATSKVKDTIGNEQAATSTTLHMQNGKLLLKP</sequence>
<dbReference type="RefSeq" id="WP_188613330.1">
    <property type="nucleotide sequence ID" value="NZ_BMJT01000001.1"/>
</dbReference>
<evidence type="ECO:0000256" key="2">
    <source>
        <dbReference type="SAM" id="SignalP"/>
    </source>
</evidence>
<dbReference type="EMBL" id="BMJT01000001">
    <property type="protein sequence ID" value="GGG12785.1"/>
    <property type="molecule type" value="Genomic_DNA"/>
</dbReference>
<evidence type="ECO:0000259" key="3">
    <source>
        <dbReference type="SMART" id="SM00635"/>
    </source>
</evidence>
<comment type="caution">
    <text evidence="4">The sequence shown here is derived from an EMBL/GenBank/DDBJ whole genome shotgun (WGS) entry which is preliminary data.</text>
</comment>
<name>A0A917D772_9BACI</name>
<organism evidence="4 5">
    <name type="scientific">Lysinibacillus alkalisoli</name>
    <dbReference type="NCBI Taxonomy" id="1911548"/>
    <lineage>
        <taxon>Bacteria</taxon>
        <taxon>Bacillati</taxon>
        <taxon>Bacillota</taxon>
        <taxon>Bacilli</taxon>
        <taxon>Bacillales</taxon>
        <taxon>Bacillaceae</taxon>
        <taxon>Lysinibacillus</taxon>
    </lineage>
</organism>
<dbReference type="Gene3D" id="2.60.40.10">
    <property type="entry name" value="Immunoglobulins"/>
    <property type="match status" value="2"/>
</dbReference>
<dbReference type="InterPro" id="IPR013783">
    <property type="entry name" value="Ig-like_fold"/>
</dbReference>
<evidence type="ECO:0000313" key="5">
    <source>
        <dbReference type="Proteomes" id="UP000616608"/>
    </source>
</evidence>
<feature type="domain" description="BIG2" evidence="3">
    <location>
        <begin position="937"/>
        <end position="1020"/>
    </location>
</feature>
<dbReference type="Proteomes" id="UP000616608">
    <property type="component" value="Unassembled WGS sequence"/>
</dbReference>
<dbReference type="InterPro" id="IPR008964">
    <property type="entry name" value="Invasin/intimin_cell_adhesion"/>
</dbReference>
<keyword evidence="1 2" id="KW-0732">Signal</keyword>
<dbReference type="SMART" id="SM00635">
    <property type="entry name" value="BID_2"/>
    <property type="match status" value="3"/>
</dbReference>
<accession>A0A917D772</accession>
<dbReference type="InterPro" id="IPR003343">
    <property type="entry name" value="Big_2"/>
</dbReference>
<dbReference type="Gene3D" id="2.60.40.1080">
    <property type="match status" value="2"/>
</dbReference>
<gene>
    <name evidence="4" type="ORF">GCM10007425_03940</name>
</gene>
<dbReference type="SUPFAM" id="SSF49373">
    <property type="entry name" value="Invasin/intimin cell-adhesion fragments"/>
    <property type="match status" value="1"/>
</dbReference>
<protein>
    <recommendedName>
        <fullName evidence="3">BIG2 domain-containing protein</fullName>
    </recommendedName>
</protein>
<dbReference type="Gene3D" id="2.60.40.1220">
    <property type="match status" value="2"/>
</dbReference>
<reference evidence="4" key="1">
    <citation type="journal article" date="2014" name="Int. J. Syst. Evol. Microbiol.">
        <title>Complete genome sequence of Corynebacterium casei LMG S-19264T (=DSM 44701T), isolated from a smear-ripened cheese.</title>
        <authorList>
            <consortium name="US DOE Joint Genome Institute (JGI-PGF)"/>
            <person name="Walter F."/>
            <person name="Albersmeier A."/>
            <person name="Kalinowski J."/>
            <person name="Ruckert C."/>
        </authorList>
    </citation>
    <scope>NUCLEOTIDE SEQUENCE</scope>
    <source>
        <strain evidence="4">CGMCC 1.15760</strain>
    </source>
</reference>
<feature type="domain" description="BIG2" evidence="3">
    <location>
        <begin position="1039"/>
        <end position="1128"/>
    </location>
</feature>
<feature type="signal peptide" evidence="2">
    <location>
        <begin position="1"/>
        <end position="27"/>
    </location>
</feature>
<reference evidence="4" key="2">
    <citation type="submission" date="2020-09" db="EMBL/GenBank/DDBJ databases">
        <authorList>
            <person name="Sun Q."/>
            <person name="Zhou Y."/>
        </authorList>
    </citation>
    <scope>NUCLEOTIDE SEQUENCE</scope>
    <source>
        <strain evidence="4">CGMCC 1.15760</strain>
    </source>
</reference>
<feature type="chain" id="PRO_5037815811" description="BIG2 domain-containing protein" evidence="2">
    <location>
        <begin position="28"/>
        <end position="1542"/>
    </location>
</feature>
<evidence type="ECO:0000313" key="4">
    <source>
        <dbReference type="EMBL" id="GGG12785.1"/>
    </source>
</evidence>
<keyword evidence="5" id="KW-1185">Reference proteome</keyword>
<proteinExistence type="predicted"/>
<feature type="domain" description="BIG2" evidence="3">
    <location>
        <begin position="830"/>
        <end position="908"/>
    </location>
</feature>
<evidence type="ECO:0000256" key="1">
    <source>
        <dbReference type="ARBA" id="ARBA00022729"/>
    </source>
</evidence>
<dbReference type="InterPro" id="IPR014755">
    <property type="entry name" value="Cu-Rt/internalin_Ig-like"/>
</dbReference>